<dbReference type="PANTHER" id="PTHR30137">
    <property type="entry name" value="LUCIFERASE-LIKE MONOOXYGENASE"/>
    <property type="match status" value="1"/>
</dbReference>
<dbReference type="EMBL" id="CP058316">
    <property type="protein sequence ID" value="QLD11839.1"/>
    <property type="molecule type" value="Genomic_DNA"/>
</dbReference>
<dbReference type="GO" id="GO:0016705">
    <property type="term" value="F:oxidoreductase activity, acting on paired donors, with incorporation or reduction of molecular oxygen"/>
    <property type="evidence" value="ECO:0007669"/>
    <property type="project" value="InterPro"/>
</dbReference>
<dbReference type="InterPro" id="IPR050766">
    <property type="entry name" value="Bact_Lucif_Oxidored"/>
</dbReference>
<dbReference type="Pfam" id="PF00296">
    <property type="entry name" value="Bac_luciferase"/>
    <property type="match status" value="1"/>
</dbReference>
<dbReference type="InterPro" id="IPR011251">
    <property type="entry name" value="Luciferase-like_dom"/>
</dbReference>
<dbReference type="RefSeq" id="WP_178012117.1">
    <property type="nucleotide sequence ID" value="NZ_CP058316.1"/>
</dbReference>
<gene>
    <name evidence="2" type="ORF">HW566_08695</name>
</gene>
<sequence>MTGRLRKLGFLHIVPFRRGDPATGLEEALELFSYGEELGLDGGWIRTRHLQYGVPSSAVFLAAAAQRTRRIDLGVAVIPTVYESPLRLAEDLATADLLSGGRLQPGLSVGAPRLPDDVADRVLGERWRDEDVSYGRIERILGFIRGDAVDREREIGLGGVTELSSDRVEPHSPGLASRLWYGGGSLRSAQWAGSAGLNLLVSNISTAEDSELFSEVQRQQIDLFRSRHPLGDAATVGKGHVILPTDNATAEQRERFAAYVETRTPRTLAPQGPGRTLIARDIIGSTAEIVDAIAGDAAFTAVDELLLELPFSFSAEDQRHIVRELATSIGPALGWTPKV</sequence>
<dbReference type="SUPFAM" id="SSF51679">
    <property type="entry name" value="Bacterial luciferase-like"/>
    <property type="match status" value="1"/>
</dbReference>
<dbReference type="InterPro" id="IPR036661">
    <property type="entry name" value="Luciferase-like_sf"/>
</dbReference>
<dbReference type="Gene3D" id="3.20.20.30">
    <property type="entry name" value="Luciferase-like domain"/>
    <property type="match status" value="1"/>
</dbReference>
<dbReference type="Proteomes" id="UP000509638">
    <property type="component" value="Chromosome"/>
</dbReference>
<evidence type="ECO:0000259" key="1">
    <source>
        <dbReference type="Pfam" id="PF00296"/>
    </source>
</evidence>
<evidence type="ECO:0000313" key="2">
    <source>
        <dbReference type="EMBL" id="QLD11839.1"/>
    </source>
</evidence>
<accession>A0A7D5IPX3</accession>
<dbReference type="PANTHER" id="PTHR30137:SF15">
    <property type="entry name" value="BLL6902 PROTEIN"/>
    <property type="match status" value="1"/>
</dbReference>
<evidence type="ECO:0000313" key="3">
    <source>
        <dbReference type="Proteomes" id="UP000509638"/>
    </source>
</evidence>
<name>A0A7D5IPX3_9MICO</name>
<dbReference type="GO" id="GO:0005829">
    <property type="term" value="C:cytosol"/>
    <property type="evidence" value="ECO:0007669"/>
    <property type="project" value="TreeGrafter"/>
</dbReference>
<reference evidence="2 3" key="1">
    <citation type="submission" date="2020-06" db="EMBL/GenBank/DDBJ databases">
        <authorList>
            <person name="Jo H."/>
        </authorList>
    </citation>
    <scope>NUCLEOTIDE SEQUENCE [LARGE SCALE GENOMIC DNA]</scope>
    <source>
        <strain evidence="2 3">I46</strain>
    </source>
</reference>
<dbReference type="AlphaFoldDB" id="A0A7D5IPX3"/>
<organism evidence="2 3">
    <name type="scientific">Microbacterium oleivorans</name>
    <dbReference type="NCBI Taxonomy" id="273677"/>
    <lineage>
        <taxon>Bacteria</taxon>
        <taxon>Bacillati</taxon>
        <taxon>Actinomycetota</taxon>
        <taxon>Actinomycetes</taxon>
        <taxon>Micrococcales</taxon>
        <taxon>Microbacteriaceae</taxon>
        <taxon>Microbacterium</taxon>
    </lineage>
</organism>
<proteinExistence type="predicted"/>
<feature type="domain" description="Luciferase-like" evidence="1">
    <location>
        <begin position="17"/>
        <end position="259"/>
    </location>
</feature>
<protein>
    <submittedName>
        <fullName evidence="2">LLM class flavin-dependent oxidoreductase</fullName>
    </submittedName>
</protein>